<keyword evidence="4" id="KW-1185">Reference proteome</keyword>
<dbReference type="InterPro" id="IPR007372">
    <property type="entry name" value="Lipid/polyisoprenoid-bd_YceI"/>
</dbReference>
<evidence type="ECO:0000256" key="1">
    <source>
        <dbReference type="ARBA" id="ARBA00008812"/>
    </source>
</evidence>
<dbReference type="AlphaFoldDB" id="A0A9X1LX99"/>
<accession>A0A9X1LX99</accession>
<dbReference type="PANTHER" id="PTHR34406">
    <property type="entry name" value="PROTEIN YCEI"/>
    <property type="match status" value="1"/>
</dbReference>
<proteinExistence type="inferred from homology"/>
<dbReference type="PANTHER" id="PTHR34406:SF1">
    <property type="entry name" value="PROTEIN YCEI"/>
    <property type="match status" value="1"/>
</dbReference>
<organism evidence="3 4">
    <name type="scientific">Microbacterium allomyrinae</name>
    <dbReference type="NCBI Taxonomy" id="2830666"/>
    <lineage>
        <taxon>Bacteria</taxon>
        <taxon>Bacillati</taxon>
        <taxon>Actinomycetota</taxon>
        <taxon>Actinomycetes</taxon>
        <taxon>Micrococcales</taxon>
        <taxon>Microbacteriaceae</taxon>
        <taxon>Microbacterium</taxon>
    </lineage>
</organism>
<dbReference type="SMART" id="SM00867">
    <property type="entry name" value="YceI"/>
    <property type="match status" value="1"/>
</dbReference>
<name>A0A9X1LX99_9MICO</name>
<dbReference type="EMBL" id="JAGTTN010000007">
    <property type="protein sequence ID" value="MCC2033799.1"/>
    <property type="molecule type" value="Genomic_DNA"/>
</dbReference>
<feature type="domain" description="Lipid/polyisoprenoid-binding YceI-like" evidence="2">
    <location>
        <begin position="17"/>
        <end position="184"/>
    </location>
</feature>
<dbReference type="Pfam" id="PF04264">
    <property type="entry name" value="YceI"/>
    <property type="match status" value="1"/>
</dbReference>
<dbReference type="SUPFAM" id="SSF101874">
    <property type="entry name" value="YceI-like"/>
    <property type="match status" value="1"/>
</dbReference>
<gene>
    <name evidence="3" type="ORF">KEC57_16560</name>
</gene>
<sequence length="188" mass="20263">MTDTTSTISIPGYKAGTWVLDPSHSEVTFSVRHMMISKVRGTFGMKSATLVAPENPLDAKVEASVDVTSVDTKDEGRDTHLRSADFFDVENHPTMEFRSTGARVEGGDFLVDGDLTIRGITKPVTFDFEFGGFGVDPWGNYKAGATAKAVVNREEFGLTWNAALEAGGVLVGKDITITLDLQGALQQD</sequence>
<dbReference type="InterPro" id="IPR036761">
    <property type="entry name" value="TTHA0802/YceI-like_sf"/>
</dbReference>
<evidence type="ECO:0000313" key="4">
    <source>
        <dbReference type="Proteomes" id="UP001139354"/>
    </source>
</evidence>
<reference evidence="3" key="1">
    <citation type="submission" date="2021-04" db="EMBL/GenBank/DDBJ databases">
        <title>Microbacterium tenobrionis sp. nov. and Microbacterium allomyrinae sp. nov., isolated from larvae of Tenobrio molitor and Allomyrina dichotoma, respectively.</title>
        <authorList>
            <person name="Lee S.D."/>
        </authorList>
    </citation>
    <scope>NUCLEOTIDE SEQUENCE</scope>
    <source>
        <strain evidence="3">BWT-G7</strain>
    </source>
</reference>
<dbReference type="RefSeq" id="WP_229385804.1">
    <property type="nucleotide sequence ID" value="NZ_JAGTTN010000007.1"/>
</dbReference>
<dbReference type="Gene3D" id="2.40.128.110">
    <property type="entry name" value="Lipid/polyisoprenoid-binding, YceI-like"/>
    <property type="match status" value="1"/>
</dbReference>
<protein>
    <submittedName>
        <fullName evidence="3">YceI family protein</fullName>
    </submittedName>
</protein>
<evidence type="ECO:0000313" key="3">
    <source>
        <dbReference type="EMBL" id="MCC2033799.1"/>
    </source>
</evidence>
<evidence type="ECO:0000259" key="2">
    <source>
        <dbReference type="SMART" id="SM00867"/>
    </source>
</evidence>
<comment type="caution">
    <text evidence="3">The sequence shown here is derived from an EMBL/GenBank/DDBJ whole genome shotgun (WGS) entry which is preliminary data.</text>
</comment>
<comment type="similarity">
    <text evidence="1">Belongs to the UPF0312 family.</text>
</comment>
<dbReference type="Proteomes" id="UP001139354">
    <property type="component" value="Unassembled WGS sequence"/>
</dbReference>